<organism evidence="1 2">
    <name type="scientific">Ancylostoma ceylanicum</name>
    <dbReference type="NCBI Taxonomy" id="53326"/>
    <lineage>
        <taxon>Eukaryota</taxon>
        <taxon>Metazoa</taxon>
        <taxon>Ecdysozoa</taxon>
        <taxon>Nematoda</taxon>
        <taxon>Chromadorea</taxon>
        <taxon>Rhabditida</taxon>
        <taxon>Rhabditina</taxon>
        <taxon>Rhabditomorpha</taxon>
        <taxon>Strongyloidea</taxon>
        <taxon>Ancylostomatidae</taxon>
        <taxon>Ancylostomatinae</taxon>
        <taxon>Ancylostoma</taxon>
    </lineage>
</organism>
<dbReference type="EMBL" id="JARK01001344">
    <property type="protein sequence ID" value="EYC27638.1"/>
    <property type="molecule type" value="Genomic_DNA"/>
</dbReference>
<accession>A0A016VLL4</accession>
<protein>
    <submittedName>
        <fullName evidence="1">Uncharacterized protein</fullName>
    </submittedName>
</protein>
<evidence type="ECO:0000313" key="2">
    <source>
        <dbReference type="Proteomes" id="UP000024635"/>
    </source>
</evidence>
<name>A0A016VLL4_9BILA</name>
<proteinExistence type="predicted"/>
<sequence length="139" mass="15342">MVVPQLSFQSVAGADLSLQVGPGVFDPLRMHSCDRIHEVYEVVDSFVYVAAVREAAVTSPHFGADDTSRYHMPLDDGIEICSAVIIRDLHENFVFVPSWIPPTSQSLLTMRPTLFLRTMCVSSTCTTVLGPSIRVKFVV</sequence>
<evidence type="ECO:0000313" key="1">
    <source>
        <dbReference type="EMBL" id="EYC27638.1"/>
    </source>
</evidence>
<dbReference type="Proteomes" id="UP000024635">
    <property type="component" value="Unassembled WGS sequence"/>
</dbReference>
<keyword evidence="2" id="KW-1185">Reference proteome</keyword>
<comment type="caution">
    <text evidence="1">The sequence shown here is derived from an EMBL/GenBank/DDBJ whole genome shotgun (WGS) entry which is preliminary data.</text>
</comment>
<reference evidence="2" key="1">
    <citation type="journal article" date="2015" name="Nat. Genet.">
        <title>The genome and transcriptome of the zoonotic hookworm Ancylostoma ceylanicum identify infection-specific gene families.</title>
        <authorList>
            <person name="Schwarz E.M."/>
            <person name="Hu Y."/>
            <person name="Antoshechkin I."/>
            <person name="Miller M.M."/>
            <person name="Sternberg P.W."/>
            <person name="Aroian R.V."/>
        </authorList>
    </citation>
    <scope>NUCLEOTIDE SEQUENCE</scope>
    <source>
        <strain evidence="2">HY135</strain>
    </source>
</reference>
<gene>
    <name evidence="1" type="primary">Acey_s0008.g1</name>
    <name evidence="1" type="ORF">Y032_0008g1</name>
</gene>
<dbReference type="AlphaFoldDB" id="A0A016VLL4"/>